<feature type="transmembrane region" description="Helical" evidence="2">
    <location>
        <begin position="164"/>
        <end position="186"/>
    </location>
</feature>
<evidence type="ECO:0000313" key="3">
    <source>
        <dbReference type="EMBL" id="OLQ11326.1"/>
    </source>
</evidence>
<feature type="region of interest" description="Disordered" evidence="1">
    <location>
        <begin position="29"/>
        <end position="88"/>
    </location>
</feature>
<name>A0A1Q9EV67_SYMMI</name>
<evidence type="ECO:0000313" key="4">
    <source>
        <dbReference type="Proteomes" id="UP000186817"/>
    </source>
</evidence>
<organism evidence="3 4">
    <name type="scientific">Symbiodinium microadriaticum</name>
    <name type="common">Dinoflagellate</name>
    <name type="synonym">Zooxanthella microadriatica</name>
    <dbReference type="NCBI Taxonomy" id="2951"/>
    <lineage>
        <taxon>Eukaryota</taxon>
        <taxon>Sar</taxon>
        <taxon>Alveolata</taxon>
        <taxon>Dinophyceae</taxon>
        <taxon>Suessiales</taxon>
        <taxon>Symbiodiniaceae</taxon>
        <taxon>Symbiodinium</taxon>
    </lineage>
</organism>
<comment type="caution">
    <text evidence="3">The sequence shown here is derived from an EMBL/GenBank/DDBJ whole genome shotgun (WGS) entry which is preliminary data.</text>
</comment>
<dbReference type="AlphaFoldDB" id="A0A1Q9EV67"/>
<reference evidence="3 4" key="1">
    <citation type="submission" date="2016-02" db="EMBL/GenBank/DDBJ databases">
        <title>Genome analysis of coral dinoflagellate symbionts highlights evolutionary adaptations to a symbiotic lifestyle.</title>
        <authorList>
            <person name="Aranda M."/>
            <person name="Li Y."/>
            <person name="Liew Y.J."/>
            <person name="Baumgarten S."/>
            <person name="Simakov O."/>
            <person name="Wilson M."/>
            <person name="Piel J."/>
            <person name="Ashoor H."/>
            <person name="Bougouffa S."/>
            <person name="Bajic V.B."/>
            <person name="Ryu T."/>
            <person name="Ravasi T."/>
            <person name="Bayer T."/>
            <person name="Micklem G."/>
            <person name="Kim H."/>
            <person name="Bhak J."/>
            <person name="Lajeunesse T.C."/>
            <person name="Voolstra C.R."/>
        </authorList>
    </citation>
    <scope>NUCLEOTIDE SEQUENCE [LARGE SCALE GENOMIC DNA]</scope>
    <source>
        <strain evidence="3 4">CCMP2467</strain>
    </source>
</reference>
<accession>A0A1Q9EV67</accession>
<feature type="transmembrane region" description="Helical" evidence="2">
    <location>
        <begin position="130"/>
        <end position="158"/>
    </location>
</feature>
<feature type="compositionally biased region" description="Basic and acidic residues" evidence="1">
    <location>
        <begin position="42"/>
        <end position="57"/>
    </location>
</feature>
<keyword evidence="2" id="KW-1133">Transmembrane helix</keyword>
<feature type="compositionally biased region" description="Acidic residues" evidence="1">
    <location>
        <begin position="66"/>
        <end position="82"/>
    </location>
</feature>
<keyword evidence="2" id="KW-0812">Transmembrane</keyword>
<sequence>MVRLLEVRKLGVERGPNAAPALVPIAKAPNAARAKRARGCGRRREEGGERRRREGGRATDAATDAAGEDESTTHDIDEDLSESDGPGWECLGEGEGQKRKTALHADRFYLNPFRAQKALRNLKRLGCGPWPYWASLIYLLGVVAFTVGLVAEFCTFLPHDVMEWTLLISFELGSLMFLGGGLMECLENAAPDYARQRVLGT</sequence>
<proteinExistence type="predicted"/>
<evidence type="ECO:0000256" key="1">
    <source>
        <dbReference type="SAM" id="MobiDB-lite"/>
    </source>
</evidence>
<gene>
    <name evidence="3" type="ORF">AK812_SmicGene4905</name>
</gene>
<evidence type="ECO:0000256" key="2">
    <source>
        <dbReference type="SAM" id="Phobius"/>
    </source>
</evidence>
<dbReference type="Proteomes" id="UP000186817">
    <property type="component" value="Unassembled WGS sequence"/>
</dbReference>
<dbReference type="EMBL" id="LSRX01000061">
    <property type="protein sequence ID" value="OLQ11326.1"/>
    <property type="molecule type" value="Genomic_DNA"/>
</dbReference>
<dbReference type="OrthoDB" id="435597at2759"/>
<keyword evidence="4" id="KW-1185">Reference proteome</keyword>
<keyword evidence="2" id="KW-0472">Membrane</keyword>
<protein>
    <submittedName>
        <fullName evidence="3">Uncharacterized protein</fullName>
    </submittedName>
</protein>